<gene>
    <name evidence="3" type="ORF">Tco_0910803</name>
</gene>
<sequence length="374" mass="42488">MNLDKNILSRSSKMFPKKDHKEQINPHVEIGKSKTHLTHPNPMSKSKQRYTPSYNGLVGSDEIESVSMGKCLLKSVIIVRTNNGTEFKNLVLKEYFDSVGISHQASSVRTPQQNGVVEQRNRTLVEAARTMLIFFLINGKKPDISFLHVFGALCYPKNDREDIGKLGTKGDIGFFIGYSATSCAYKFYNRRTKEILETMNVTFDKIFSYGFYTAVFKNPTQTMKLSRQISSRLDLTYALSTITSQKPTERELDLLFEVMYDNCIGSQPSAATRTTSAAQEPQDVDELEPEQQHAEKQDDQAQLQYEIVADNVLNVMLDGNTFVNLFAPPSTSVVDSSSLQYVDPSNMHTFYQPYPHEYQWTKDHPLEKVIEEPT</sequence>
<feature type="domain" description="Integrase catalytic" evidence="2">
    <location>
        <begin position="78"/>
        <end position="126"/>
    </location>
</feature>
<evidence type="ECO:0000256" key="1">
    <source>
        <dbReference type="SAM" id="MobiDB-lite"/>
    </source>
</evidence>
<evidence type="ECO:0000313" key="3">
    <source>
        <dbReference type="EMBL" id="GJT30528.1"/>
    </source>
</evidence>
<keyword evidence="4" id="KW-1185">Reference proteome</keyword>
<proteinExistence type="predicted"/>
<dbReference type="SUPFAM" id="SSF53098">
    <property type="entry name" value="Ribonuclease H-like"/>
    <property type="match status" value="1"/>
</dbReference>
<reference evidence="3" key="1">
    <citation type="journal article" date="2022" name="Int. J. Mol. Sci.">
        <title>Draft Genome of Tanacetum Coccineum: Genomic Comparison of Closely Related Tanacetum-Family Plants.</title>
        <authorList>
            <person name="Yamashiro T."/>
            <person name="Shiraishi A."/>
            <person name="Nakayama K."/>
            <person name="Satake H."/>
        </authorList>
    </citation>
    <scope>NUCLEOTIDE SEQUENCE</scope>
</reference>
<reference evidence="3" key="2">
    <citation type="submission" date="2022-01" db="EMBL/GenBank/DDBJ databases">
        <authorList>
            <person name="Yamashiro T."/>
            <person name="Shiraishi A."/>
            <person name="Satake H."/>
            <person name="Nakayama K."/>
        </authorList>
    </citation>
    <scope>NUCLEOTIDE SEQUENCE</scope>
</reference>
<dbReference type="Pfam" id="PF25597">
    <property type="entry name" value="SH3_retrovirus"/>
    <property type="match status" value="1"/>
</dbReference>
<evidence type="ECO:0000313" key="4">
    <source>
        <dbReference type="Proteomes" id="UP001151760"/>
    </source>
</evidence>
<comment type="caution">
    <text evidence="3">The sequence shown here is derived from an EMBL/GenBank/DDBJ whole genome shotgun (WGS) entry which is preliminary data.</text>
</comment>
<feature type="compositionally biased region" description="Polar residues" evidence="1">
    <location>
        <begin position="269"/>
        <end position="279"/>
    </location>
</feature>
<dbReference type="InterPro" id="IPR001584">
    <property type="entry name" value="Integrase_cat-core"/>
</dbReference>
<evidence type="ECO:0000259" key="2">
    <source>
        <dbReference type="PROSITE" id="PS50994"/>
    </source>
</evidence>
<protein>
    <submittedName>
        <fullName evidence="3">Retrovirus-related pol polyprotein from transposon TNT 1-94</fullName>
    </submittedName>
</protein>
<dbReference type="InterPro" id="IPR012337">
    <property type="entry name" value="RNaseH-like_sf"/>
</dbReference>
<dbReference type="PANTHER" id="PTHR42648">
    <property type="entry name" value="TRANSPOSASE, PUTATIVE-RELATED"/>
    <property type="match status" value="1"/>
</dbReference>
<dbReference type="InterPro" id="IPR039537">
    <property type="entry name" value="Retrotran_Ty1/copia-like"/>
</dbReference>
<feature type="region of interest" description="Disordered" evidence="1">
    <location>
        <begin position="1"/>
        <end position="22"/>
    </location>
</feature>
<feature type="compositionally biased region" description="Basic and acidic residues" evidence="1">
    <location>
        <begin position="290"/>
        <end position="299"/>
    </location>
</feature>
<dbReference type="InterPro" id="IPR036397">
    <property type="entry name" value="RNaseH_sf"/>
</dbReference>
<name>A0ABQ5CW44_9ASTR</name>
<organism evidence="3 4">
    <name type="scientific">Tanacetum coccineum</name>
    <dbReference type="NCBI Taxonomy" id="301880"/>
    <lineage>
        <taxon>Eukaryota</taxon>
        <taxon>Viridiplantae</taxon>
        <taxon>Streptophyta</taxon>
        <taxon>Embryophyta</taxon>
        <taxon>Tracheophyta</taxon>
        <taxon>Spermatophyta</taxon>
        <taxon>Magnoliopsida</taxon>
        <taxon>eudicotyledons</taxon>
        <taxon>Gunneridae</taxon>
        <taxon>Pentapetalae</taxon>
        <taxon>asterids</taxon>
        <taxon>campanulids</taxon>
        <taxon>Asterales</taxon>
        <taxon>Asteraceae</taxon>
        <taxon>Asteroideae</taxon>
        <taxon>Anthemideae</taxon>
        <taxon>Anthemidinae</taxon>
        <taxon>Tanacetum</taxon>
    </lineage>
</organism>
<dbReference type="PROSITE" id="PS50994">
    <property type="entry name" value="INTEGRASE"/>
    <property type="match status" value="1"/>
</dbReference>
<dbReference type="Proteomes" id="UP001151760">
    <property type="component" value="Unassembled WGS sequence"/>
</dbReference>
<accession>A0ABQ5CW44</accession>
<dbReference type="PANTHER" id="PTHR42648:SF21">
    <property type="entry name" value="CYSTEINE-RICH RLK (RECEPTOR-LIKE PROTEIN KINASE) 8"/>
    <property type="match status" value="1"/>
</dbReference>
<dbReference type="EMBL" id="BQNB010014632">
    <property type="protein sequence ID" value="GJT30528.1"/>
    <property type="molecule type" value="Genomic_DNA"/>
</dbReference>
<dbReference type="InterPro" id="IPR057670">
    <property type="entry name" value="SH3_retrovirus"/>
</dbReference>
<dbReference type="Gene3D" id="3.30.420.10">
    <property type="entry name" value="Ribonuclease H-like superfamily/Ribonuclease H"/>
    <property type="match status" value="1"/>
</dbReference>
<feature type="region of interest" description="Disordered" evidence="1">
    <location>
        <begin position="269"/>
        <end position="299"/>
    </location>
</feature>